<dbReference type="Gene3D" id="1.10.510.10">
    <property type="entry name" value="Transferase(Phosphotransferase) domain 1"/>
    <property type="match status" value="1"/>
</dbReference>
<dbReference type="Pfam" id="PF00069">
    <property type="entry name" value="Pkinase"/>
    <property type="match status" value="1"/>
</dbReference>
<dbReference type="GO" id="GO:0004674">
    <property type="term" value="F:protein serine/threonine kinase activity"/>
    <property type="evidence" value="ECO:0007669"/>
    <property type="project" value="UniProtKB-KW"/>
</dbReference>
<dbReference type="PROSITE" id="PS50011">
    <property type="entry name" value="PROTEIN_KINASE_DOM"/>
    <property type="match status" value="1"/>
</dbReference>
<keyword evidence="5" id="KW-0067">ATP-binding</keyword>
<evidence type="ECO:0000256" key="1">
    <source>
        <dbReference type="ARBA" id="ARBA00022527"/>
    </source>
</evidence>
<reference evidence="8 9" key="1">
    <citation type="journal article" date="2024" name="Nat. Commun.">
        <title>Phylogenomics reveals the evolutionary origins of lichenization in chlorophyte algae.</title>
        <authorList>
            <person name="Puginier C."/>
            <person name="Libourel C."/>
            <person name="Otte J."/>
            <person name="Skaloud P."/>
            <person name="Haon M."/>
            <person name="Grisel S."/>
            <person name="Petersen M."/>
            <person name="Berrin J.G."/>
            <person name="Delaux P.M."/>
            <person name="Dal Grande F."/>
            <person name="Keller J."/>
        </authorList>
    </citation>
    <scope>NUCLEOTIDE SEQUENCE [LARGE SCALE GENOMIC DNA]</scope>
    <source>
        <strain evidence="8 9">SAG 2036</strain>
    </source>
</reference>
<dbReference type="FunFam" id="3.30.200.20:FF:000131">
    <property type="entry name" value="Dual specificity protein kinase TTK"/>
    <property type="match status" value="1"/>
</dbReference>
<keyword evidence="9" id="KW-1185">Reference proteome</keyword>
<evidence type="ECO:0000256" key="5">
    <source>
        <dbReference type="ARBA" id="ARBA00022840"/>
    </source>
</evidence>
<dbReference type="AlphaFoldDB" id="A0AAW1P7V5"/>
<dbReference type="PANTHER" id="PTHR22974">
    <property type="entry name" value="MIXED LINEAGE PROTEIN KINASE"/>
    <property type="match status" value="1"/>
</dbReference>
<keyword evidence="2" id="KW-0808">Transferase</keyword>
<dbReference type="GO" id="GO:0005634">
    <property type="term" value="C:nucleus"/>
    <property type="evidence" value="ECO:0007669"/>
    <property type="project" value="TreeGrafter"/>
</dbReference>
<comment type="caution">
    <text evidence="8">The sequence shown here is derived from an EMBL/GenBank/DDBJ whole genome shotgun (WGS) entry which is preliminary data.</text>
</comment>
<organism evidence="8 9">
    <name type="scientific">Symbiochloris irregularis</name>
    <dbReference type="NCBI Taxonomy" id="706552"/>
    <lineage>
        <taxon>Eukaryota</taxon>
        <taxon>Viridiplantae</taxon>
        <taxon>Chlorophyta</taxon>
        <taxon>core chlorophytes</taxon>
        <taxon>Trebouxiophyceae</taxon>
        <taxon>Trebouxiales</taxon>
        <taxon>Trebouxiaceae</taxon>
        <taxon>Symbiochloris</taxon>
    </lineage>
</organism>
<feature type="region of interest" description="Disordered" evidence="6">
    <location>
        <begin position="947"/>
        <end position="979"/>
    </location>
</feature>
<feature type="region of interest" description="Disordered" evidence="6">
    <location>
        <begin position="300"/>
        <end position="332"/>
    </location>
</feature>
<name>A0AAW1P7V5_9CHLO</name>
<protein>
    <recommendedName>
        <fullName evidence="7">Protein kinase domain-containing protein</fullName>
    </recommendedName>
</protein>
<evidence type="ECO:0000313" key="9">
    <source>
        <dbReference type="Proteomes" id="UP001465755"/>
    </source>
</evidence>
<feature type="compositionally biased region" description="Polar residues" evidence="6">
    <location>
        <begin position="310"/>
        <end position="332"/>
    </location>
</feature>
<dbReference type="PROSITE" id="PS00108">
    <property type="entry name" value="PROTEIN_KINASE_ST"/>
    <property type="match status" value="1"/>
</dbReference>
<dbReference type="PANTHER" id="PTHR22974:SF21">
    <property type="entry name" value="DUAL SPECIFICITY PROTEIN KINASE TTK"/>
    <property type="match status" value="1"/>
</dbReference>
<evidence type="ECO:0000259" key="7">
    <source>
        <dbReference type="PROSITE" id="PS50011"/>
    </source>
</evidence>
<dbReference type="CDD" id="cd14131">
    <property type="entry name" value="PKc_Mps1"/>
    <property type="match status" value="1"/>
</dbReference>
<gene>
    <name evidence="8" type="ORF">WJX73_006405</name>
</gene>
<dbReference type="InterPro" id="IPR008271">
    <property type="entry name" value="Ser/Thr_kinase_AS"/>
</dbReference>
<evidence type="ECO:0000256" key="2">
    <source>
        <dbReference type="ARBA" id="ARBA00022679"/>
    </source>
</evidence>
<evidence type="ECO:0000256" key="4">
    <source>
        <dbReference type="ARBA" id="ARBA00022777"/>
    </source>
</evidence>
<dbReference type="Gene3D" id="1.25.40.430">
    <property type="match status" value="1"/>
</dbReference>
<dbReference type="GO" id="GO:0005524">
    <property type="term" value="F:ATP binding"/>
    <property type="evidence" value="ECO:0007669"/>
    <property type="project" value="UniProtKB-KW"/>
</dbReference>
<accession>A0AAW1P7V5</accession>
<dbReference type="SUPFAM" id="SSF56112">
    <property type="entry name" value="Protein kinase-like (PK-like)"/>
    <property type="match status" value="1"/>
</dbReference>
<keyword evidence="4" id="KW-0418">Kinase</keyword>
<dbReference type="EMBL" id="JALJOQ010000049">
    <property type="protein sequence ID" value="KAK9804601.1"/>
    <property type="molecule type" value="Genomic_DNA"/>
</dbReference>
<evidence type="ECO:0000256" key="3">
    <source>
        <dbReference type="ARBA" id="ARBA00022741"/>
    </source>
</evidence>
<dbReference type="GO" id="GO:0033316">
    <property type="term" value="P:meiotic spindle assembly checkpoint signaling"/>
    <property type="evidence" value="ECO:0007669"/>
    <property type="project" value="TreeGrafter"/>
</dbReference>
<evidence type="ECO:0000256" key="6">
    <source>
        <dbReference type="SAM" id="MobiDB-lite"/>
    </source>
</evidence>
<dbReference type="Proteomes" id="UP001465755">
    <property type="component" value="Unassembled WGS sequence"/>
</dbReference>
<dbReference type="InterPro" id="IPR011009">
    <property type="entry name" value="Kinase-like_dom_sf"/>
</dbReference>
<dbReference type="InterPro" id="IPR027084">
    <property type="entry name" value="Mps1_cat"/>
</dbReference>
<feature type="domain" description="Protein kinase" evidence="7">
    <location>
        <begin position="607"/>
        <end position="882"/>
    </location>
</feature>
<proteinExistence type="predicted"/>
<dbReference type="GO" id="GO:0034501">
    <property type="term" value="P:protein localization to kinetochore"/>
    <property type="evidence" value="ECO:0007669"/>
    <property type="project" value="TreeGrafter"/>
</dbReference>
<keyword evidence="3" id="KW-0547">Nucleotide-binding</keyword>
<evidence type="ECO:0000313" key="8">
    <source>
        <dbReference type="EMBL" id="KAK9804601.1"/>
    </source>
</evidence>
<keyword evidence="1" id="KW-0723">Serine/threonine-protein kinase</keyword>
<dbReference type="GO" id="GO:0007094">
    <property type="term" value="P:mitotic spindle assembly checkpoint signaling"/>
    <property type="evidence" value="ECO:0007669"/>
    <property type="project" value="TreeGrafter"/>
</dbReference>
<sequence length="979" mass="104385">MPQQLVLTCDTTAHSCCSSKGNRHAGQHEEDFRSSSNITGDITCNTQHVTGGGAGVGLRSLFGWSTRLVPRQGNGQSKAFLHLWLGFARHQWQRNPDDARETLKSLKYQHIADNHAQLYCQWARLEASAGNREKALALISKGIQAGAEPVSELQSLQAELSAAPAEETKQQEQWATHHNGHTTMYSGLSTGTAFMGPQPPLSFMAPHNPLSRSLSRPGAASVGGEGLFTPTVTLRGGAGLRRTDGSTATKGTAVLLSANTSAMPDGVSGQQASSRRLHSNITSTSSAAVTPYTQAVEAEATAGVERNADRTANSDAATMTSAAQGQHTSNTTATMTQDTSLLGQHMNQQGMDSGSRPRAGDVRRPFRPLQLRNLPRKLGLGPAARVPAQADSAPAPDGQEELLDEGKKRKAERDALVSASPAPPPARVVSLGAKRRQSPDPDQVCHGGPSVKHDSLGPPPPPHQVPSGATQRQEAGSDEDEDTVPFVSSDLARKALAGRHSLAHSKAAALVQSASQAPGQRPHIVQAKQGPASPTAGVADMETGYTDTRTHQARLAQHVHDSMSQRQTGNNSIQAAAVMGADNGRSSASQACACATCPESGQICLCGAQHPAAPQGGSSKVFKVMAPNRKIFALKRIRLTGRDAEAASGFIDEIRLLQSLRSQPNIIQLIDAEVLRADGIIYMVLEYGDIDLARLLEKRARARAQLQGGSELDGNFIRLYWQQMLQAVHVIHEARIVHSDLKPANFLVVEGQLKLIDFGIAKAIAGDTTSIARDAQVGTLNYMAPEAIQGGKGHSRDSTPIKLGRPSDIWSLGCILYQMVYGHTPFAALPFIQKMHAITDPNHVIAYPPVTDAALMDVMQRCLEWDARRRITMQELLQHAFLRPATVGPVERPQKGAAAKANSPGGLTREQVRYLVAHVSAAGSNADLDSLSEHLFKQLAQGEGAQLGKLMGDSAAPKAAEAAMSPQPQQPRSREKRVA</sequence>
<dbReference type="Gene3D" id="3.30.200.20">
    <property type="entry name" value="Phosphorylase Kinase, domain 1"/>
    <property type="match status" value="1"/>
</dbReference>
<dbReference type="GO" id="GO:0004712">
    <property type="term" value="F:protein serine/threonine/tyrosine kinase activity"/>
    <property type="evidence" value="ECO:0007669"/>
    <property type="project" value="TreeGrafter"/>
</dbReference>
<feature type="compositionally biased region" description="Basic and acidic residues" evidence="6">
    <location>
        <begin position="404"/>
        <end position="415"/>
    </location>
</feature>
<dbReference type="SMART" id="SM00220">
    <property type="entry name" value="S_TKc"/>
    <property type="match status" value="1"/>
</dbReference>
<feature type="region of interest" description="Disordered" evidence="6">
    <location>
        <begin position="345"/>
        <end position="484"/>
    </location>
</feature>
<dbReference type="GO" id="GO:0000776">
    <property type="term" value="C:kinetochore"/>
    <property type="evidence" value="ECO:0007669"/>
    <property type="project" value="TreeGrafter"/>
</dbReference>
<dbReference type="GO" id="GO:0098813">
    <property type="term" value="P:nuclear chromosome segregation"/>
    <property type="evidence" value="ECO:0007669"/>
    <property type="project" value="UniProtKB-ARBA"/>
</dbReference>
<dbReference type="FunFam" id="1.10.510.10:FF:000224">
    <property type="entry name" value="serine/threonine-protein kinase mph1 isoform X1"/>
    <property type="match status" value="1"/>
</dbReference>
<dbReference type="InterPro" id="IPR000719">
    <property type="entry name" value="Prot_kinase_dom"/>
</dbReference>